<protein>
    <submittedName>
        <fullName evidence="2">Uncharacterized protein</fullName>
    </submittedName>
</protein>
<dbReference type="InterPro" id="IPR050592">
    <property type="entry name" value="GDSL_lipolytic_enzyme"/>
</dbReference>
<comment type="caution">
    <text evidence="2">The sequence shown here is derived from an EMBL/GenBank/DDBJ whole genome shotgun (WGS) entry which is preliminary data.</text>
</comment>
<dbReference type="Gene3D" id="3.40.50.1110">
    <property type="entry name" value="SGNH hydrolase"/>
    <property type="match status" value="1"/>
</dbReference>
<dbReference type="Pfam" id="PF00657">
    <property type="entry name" value="Lipase_GDSL"/>
    <property type="match status" value="1"/>
</dbReference>
<dbReference type="PANTHER" id="PTHR45642">
    <property type="entry name" value="GDSL ESTERASE/LIPASE EXL3"/>
    <property type="match status" value="1"/>
</dbReference>
<name>A0A2G2ZSH9_CAPAN</name>
<sequence>MGGIPTGRFSNGKVPSDFLVEELRINELLPVYRDPTLQPEDLITGVNFASGGAGYDPLTSEIAIYFFPFFNFLCLERTKRRKFWQILSLFMIVTGSNDITNTYFGLAIQKSSYYVSSYADLLVNSASNFVQVIFELNLNSWEYTRLYNEMLFIILKDLYGIGAL</sequence>
<dbReference type="PANTHER" id="PTHR45642:SF138">
    <property type="entry name" value="GDSL ESTERASE_LIPASE EXL3-LIKE"/>
    <property type="match status" value="1"/>
</dbReference>
<dbReference type="Gramene" id="PHT84903">
    <property type="protein sequence ID" value="PHT84903"/>
    <property type="gene ID" value="T459_13346"/>
</dbReference>
<organism evidence="2 3">
    <name type="scientific">Capsicum annuum</name>
    <name type="common">Capsicum pepper</name>
    <dbReference type="NCBI Taxonomy" id="4072"/>
    <lineage>
        <taxon>Eukaryota</taxon>
        <taxon>Viridiplantae</taxon>
        <taxon>Streptophyta</taxon>
        <taxon>Embryophyta</taxon>
        <taxon>Tracheophyta</taxon>
        <taxon>Spermatophyta</taxon>
        <taxon>Magnoliopsida</taxon>
        <taxon>eudicotyledons</taxon>
        <taxon>Gunneridae</taxon>
        <taxon>Pentapetalae</taxon>
        <taxon>asterids</taxon>
        <taxon>lamiids</taxon>
        <taxon>Solanales</taxon>
        <taxon>Solanaceae</taxon>
        <taxon>Solanoideae</taxon>
        <taxon>Capsiceae</taxon>
        <taxon>Capsicum</taxon>
    </lineage>
</organism>
<dbReference type="EMBL" id="AYRZ02000004">
    <property type="protein sequence ID" value="PHT84903.1"/>
    <property type="molecule type" value="Genomic_DNA"/>
</dbReference>
<evidence type="ECO:0000313" key="3">
    <source>
        <dbReference type="Proteomes" id="UP000222542"/>
    </source>
</evidence>
<dbReference type="GO" id="GO:0016788">
    <property type="term" value="F:hydrolase activity, acting on ester bonds"/>
    <property type="evidence" value="ECO:0007669"/>
    <property type="project" value="InterPro"/>
</dbReference>
<gene>
    <name evidence="2" type="ORF">T459_13346</name>
</gene>
<accession>A0A2G2ZSH9</accession>
<proteinExistence type="inferred from homology"/>
<evidence type="ECO:0000313" key="2">
    <source>
        <dbReference type="EMBL" id="PHT84903.1"/>
    </source>
</evidence>
<reference evidence="2 3" key="2">
    <citation type="journal article" date="2017" name="Genome Biol.">
        <title>New reference genome sequences of hot pepper reveal the massive evolution of plant disease-resistance genes by retroduplication.</title>
        <authorList>
            <person name="Kim S."/>
            <person name="Park J."/>
            <person name="Yeom S.I."/>
            <person name="Kim Y.M."/>
            <person name="Seo E."/>
            <person name="Kim K.T."/>
            <person name="Kim M.S."/>
            <person name="Lee J.M."/>
            <person name="Cheong K."/>
            <person name="Shin H.S."/>
            <person name="Kim S.B."/>
            <person name="Han K."/>
            <person name="Lee J."/>
            <person name="Park M."/>
            <person name="Lee H.A."/>
            <person name="Lee H.Y."/>
            <person name="Lee Y."/>
            <person name="Oh S."/>
            <person name="Lee J.H."/>
            <person name="Choi E."/>
            <person name="Choi E."/>
            <person name="Lee S.E."/>
            <person name="Jeon J."/>
            <person name="Kim H."/>
            <person name="Choi G."/>
            <person name="Song H."/>
            <person name="Lee J."/>
            <person name="Lee S.C."/>
            <person name="Kwon J.K."/>
            <person name="Lee H.Y."/>
            <person name="Koo N."/>
            <person name="Hong Y."/>
            <person name="Kim R.W."/>
            <person name="Kang W.H."/>
            <person name="Huh J.H."/>
            <person name="Kang B.C."/>
            <person name="Yang T.J."/>
            <person name="Lee Y.H."/>
            <person name="Bennetzen J.L."/>
            <person name="Choi D."/>
        </authorList>
    </citation>
    <scope>NUCLEOTIDE SEQUENCE [LARGE SCALE GENOMIC DNA]</scope>
    <source>
        <strain evidence="3">cv. CM334</strain>
    </source>
</reference>
<evidence type="ECO:0000256" key="1">
    <source>
        <dbReference type="ARBA" id="ARBA00008668"/>
    </source>
</evidence>
<dbReference type="Proteomes" id="UP000222542">
    <property type="component" value="Unassembled WGS sequence"/>
</dbReference>
<dbReference type="AlphaFoldDB" id="A0A2G2ZSH9"/>
<comment type="similarity">
    <text evidence="1">Belongs to the 'GDSL' lipolytic enzyme family.</text>
</comment>
<dbReference type="GO" id="GO:0005576">
    <property type="term" value="C:extracellular region"/>
    <property type="evidence" value="ECO:0000318"/>
    <property type="project" value="GO_Central"/>
</dbReference>
<dbReference type="STRING" id="4072.A0A2G2ZSH9"/>
<reference evidence="2 3" key="1">
    <citation type="journal article" date="2014" name="Nat. Genet.">
        <title>Genome sequence of the hot pepper provides insights into the evolution of pungency in Capsicum species.</title>
        <authorList>
            <person name="Kim S."/>
            <person name="Park M."/>
            <person name="Yeom S.I."/>
            <person name="Kim Y.M."/>
            <person name="Lee J.M."/>
            <person name="Lee H.A."/>
            <person name="Seo E."/>
            <person name="Choi J."/>
            <person name="Cheong K."/>
            <person name="Kim K.T."/>
            <person name="Jung K."/>
            <person name="Lee G.W."/>
            <person name="Oh S.K."/>
            <person name="Bae C."/>
            <person name="Kim S.B."/>
            <person name="Lee H.Y."/>
            <person name="Kim S.Y."/>
            <person name="Kim M.S."/>
            <person name="Kang B.C."/>
            <person name="Jo Y.D."/>
            <person name="Yang H.B."/>
            <person name="Jeong H.J."/>
            <person name="Kang W.H."/>
            <person name="Kwon J.K."/>
            <person name="Shin C."/>
            <person name="Lim J.Y."/>
            <person name="Park J.H."/>
            <person name="Huh J.H."/>
            <person name="Kim J.S."/>
            <person name="Kim B.D."/>
            <person name="Cohen O."/>
            <person name="Paran I."/>
            <person name="Suh M.C."/>
            <person name="Lee S.B."/>
            <person name="Kim Y.K."/>
            <person name="Shin Y."/>
            <person name="Noh S.J."/>
            <person name="Park J."/>
            <person name="Seo Y.S."/>
            <person name="Kwon S.Y."/>
            <person name="Kim H.A."/>
            <person name="Park J.M."/>
            <person name="Kim H.J."/>
            <person name="Choi S.B."/>
            <person name="Bosland P.W."/>
            <person name="Reeves G."/>
            <person name="Jo S.H."/>
            <person name="Lee B.W."/>
            <person name="Cho H.T."/>
            <person name="Choi H.S."/>
            <person name="Lee M.S."/>
            <person name="Yu Y."/>
            <person name="Do Choi Y."/>
            <person name="Park B.S."/>
            <person name="van Deynze A."/>
            <person name="Ashrafi H."/>
            <person name="Hill T."/>
            <person name="Kim W.T."/>
            <person name="Pai H.S."/>
            <person name="Ahn H.K."/>
            <person name="Yeam I."/>
            <person name="Giovannoni J.J."/>
            <person name="Rose J.K."/>
            <person name="Sorensen I."/>
            <person name="Lee S.J."/>
            <person name="Kim R.W."/>
            <person name="Choi I.Y."/>
            <person name="Choi B.S."/>
            <person name="Lim J.S."/>
            <person name="Lee Y.H."/>
            <person name="Choi D."/>
        </authorList>
    </citation>
    <scope>NUCLEOTIDE SEQUENCE [LARGE SCALE GENOMIC DNA]</scope>
    <source>
        <strain evidence="3">cv. CM334</strain>
    </source>
</reference>
<dbReference type="InterPro" id="IPR036514">
    <property type="entry name" value="SGNH_hydro_sf"/>
</dbReference>
<keyword evidence="3" id="KW-1185">Reference proteome</keyword>
<dbReference type="InterPro" id="IPR001087">
    <property type="entry name" value="GDSL"/>
</dbReference>